<evidence type="ECO:0000256" key="1">
    <source>
        <dbReference type="ARBA" id="ARBA00004141"/>
    </source>
</evidence>
<dbReference type="InterPro" id="IPR011527">
    <property type="entry name" value="ABC1_TM_dom"/>
</dbReference>
<keyword evidence="8 9" id="KW-0472">Membrane</keyword>
<dbReference type="Gene3D" id="1.20.1560.10">
    <property type="entry name" value="ABC transporter type 1, transmembrane domain"/>
    <property type="match status" value="1"/>
</dbReference>
<evidence type="ECO:0000313" key="12">
    <source>
        <dbReference type="Proteomes" id="UP001153148"/>
    </source>
</evidence>
<proteinExistence type="inferred from homology"/>
<dbReference type="PANTHER" id="PTHR24223:SF456">
    <property type="entry name" value="MULTIDRUG RESISTANCE-ASSOCIATED PROTEIN LETHAL(2)03659"/>
    <property type="match status" value="1"/>
</dbReference>
<evidence type="ECO:0000256" key="7">
    <source>
        <dbReference type="ARBA" id="ARBA00022989"/>
    </source>
</evidence>
<feature type="non-terminal residue" evidence="11">
    <location>
        <position position="1"/>
    </location>
</feature>
<reference evidence="11" key="1">
    <citation type="submission" date="2021-03" db="EMBL/GenBank/DDBJ databases">
        <authorList>
            <person name="Tran Van P."/>
        </authorList>
    </citation>
    <scope>NUCLEOTIDE SEQUENCE</scope>
</reference>
<evidence type="ECO:0000256" key="2">
    <source>
        <dbReference type="ARBA" id="ARBA00009726"/>
    </source>
</evidence>
<organism evidence="11 12">
    <name type="scientific">Timema podura</name>
    <name type="common">Walking stick</name>
    <dbReference type="NCBI Taxonomy" id="61482"/>
    <lineage>
        <taxon>Eukaryota</taxon>
        <taxon>Metazoa</taxon>
        <taxon>Ecdysozoa</taxon>
        <taxon>Arthropoda</taxon>
        <taxon>Hexapoda</taxon>
        <taxon>Insecta</taxon>
        <taxon>Pterygota</taxon>
        <taxon>Neoptera</taxon>
        <taxon>Polyneoptera</taxon>
        <taxon>Phasmatodea</taxon>
        <taxon>Timematodea</taxon>
        <taxon>Timematoidea</taxon>
        <taxon>Timematidae</taxon>
        <taxon>Timema</taxon>
    </lineage>
</organism>
<dbReference type="EMBL" id="CAJPIN010014864">
    <property type="protein sequence ID" value="CAG2061181.1"/>
    <property type="molecule type" value="Genomic_DNA"/>
</dbReference>
<evidence type="ECO:0000256" key="3">
    <source>
        <dbReference type="ARBA" id="ARBA00022448"/>
    </source>
</evidence>
<dbReference type="InterPro" id="IPR027417">
    <property type="entry name" value="P-loop_NTPase"/>
</dbReference>
<dbReference type="Proteomes" id="UP001153148">
    <property type="component" value="Unassembled WGS sequence"/>
</dbReference>
<keyword evidence="4 9" id="KW-0812">Transmembrane</keyword>
<evidence type="ECO:0000256" key="5">
    <source>
        <dbReference type="ARBA" id="ARBA00022741"/>
    </source>
</evidence>
<dbReference type="SUPFAM" id="SSF52540">
    <property type="entry name" value="P-loop containing nucleoside triphosphate hydrolases"/>
    <property type="match status" value="1"/>
</dbReference>
<dbReference type="InterPro" id="IPR050173">
    <property type="entry name" value="ABC_transporter_C-like"/>
</dbReference>
<gene>
    <name evidence="11" type="ORF">TPAB3V08_LOCUS8136</name>
</gene>
<feature type="transmembrane region" description="Helical" evidence="9">
    <location>
        <begin position="287"/>
        <end position="314"/>
    </location>
</feature>
<keyword evidence="3" id="KW-0813">Transport</keyword>
<keyword evidence="12" id="KW-1185">Reference proteome</keyword>
<dbReference type="SUPFAM" id="SSF90123">
    <property type="entry name" value="ABC transporter transmembrane region"/>
    <property type="match status" value="1"/>
</dbReference>
<keyword evidence="6" id="KW-0067">ATP-binding</keyword>
<dbReference type="Pfam" id="PF00664">
    <property type="entry name" value="ABC_membrane"/>
    <property type="match status" value="1"/>
</dbReference>
<dbReference type="Gene3D" id="3.40.50.300">
    <property type="entry name" value="P-loop containing nucleotide triphosphate hydrolases"/>
    <property type="match status" value="1"/>
</dbReference>
<dbReference type="PROSITE" id="PS50929">
    <property type="entry name" value="ABC_TM1F"/>
    <property type="match status" value="1"/>
</dbReference>
<name>A0ABN7P6H7_TIMPD</name>
<dbReference type="InterPro" id="IPR036640">
    <property type="entry name" value="ABC1_TM_sf"/>
</dbReference>
<comment type="subcellular location">
    <subcellularLocation>
        <location evidence="1">Membrane</location>
        <topology evidence="1">Multi-pass membrane protein</topology>
    </subcellularLocation>
</comment>
<feature type="domain" description="ABC transmembrane type-1" evidence="10">
    <location>
        <begin position="197"/>
        <end position="340"/>
    </location>
</feature>
<keyword evidence="7 9" id="KW-1133">Transmembrane helix</keyword>
<evidence type="ECO:0000313" key="11">
    <source>
        <dbReference type="EMBL" id="CAG2061181.1"/>
    </source>
</evidence>
<protein>
    <recommendedName>
        <fullName evidence="10">ABC transmembrane type-1 domain-containing protein</fullName>
    </recommendedName>
</protein>
<evidence type="ECO:0000256" key="6">
    <source>
        <dbReference type="ARBA" id="ARBA00022840"/>
    </source>
</evidence>
<evidence type="ECO:0000256" key="9">
    <source>
        <dbReference type="SAM" id="Phobius"/>
    </source>
</evidence>
<evidence type="ECO:0000259" key="10">
    <source>
        <dbReference type="PROSITE" id="PS50929"/>
    </source>
</evidence>
<dbReference type="PANTHER" id="PTHR24223">
    <property type="entry name" value="ATP-BINDING CASSETTE SUB-FAMILY C"/>
    <property type="match status" value="1"/>
</dbReference>
<accession>A0ABN7P6H7</accession>
<feature type="transmembrane region" description="Helical" evidence="9">
    <location>
        <begin position="197"/>
        <end position="219"/>
    </location>
</feature>
<evidence type="ECO:0000256" key="8">
    <source>
        <dbReference type="ARBA" id="ARBA00023136"/>
    </source>
</evidence>
<evidence type="ECO:0000256" key="4">
    <source>
        <dbReference type="ARBA" id="ARBA00022692"/>
    </source>
</evidence>
<comment type="similarity">
    <text evidence="2">Belongs to the ABC transporter superfamily. ABCC family. Conjugate transporter (TC 3.A.1.208) subfamily.</text>
</comment>
<comment type="caution">
    <text evidence="11">The sequence shown here is derived from an EMBL/GenBank/DDBJ whole genome shotgun (WGS) entry which is preliminary data.</text>
</comment>
<sequence length="340" mass="39270">YLKHKTRILVTHQLQYLKDADTIIILNNGKIELEGTFEELMRSDIDYARLLGVDESLVVGEESCEEDLGDIHQFRKVSRLMRELSRMSIMSKLSNKSILMEEEDLGITQRMRRRSSIYPKVERSLLLDYFRCGASRTVLTLTGLKQLNCYSRTVQEETRHYHHFTNNYSGVEANDSLLQESNFILERDDLYSTEFCLYMYLGIILVLFVASIVRSLAFYEVCMHSSNNIHDAMVSSVLRTELRFFDVNPSGNLGGRILNRFAKDIATTDETLSKCCLDALQMCLLLFGAFLLVLVVDYVFLAPASIVLAVLYVLRRIYLRSSVILRRLEASCTNEQYYYI</sequence>
<keyword evidence="5" id="KW-0547">Nucleotide-binding</keyword>